<protein>
    <submittedName>
        <fullName evidence="1">Uncharacterized protein</fullName>
    </submittedName>
</protein>
<gene>
    <name evidence="1" type="ORF">NBRC3257_2323</name>
</gene>
<accession>A0ABQ0IYN7</accession>
<name>A0ABQ0IYN7_GLUTH</name>
<evidence type="ECO:0000313" key="2">
    <source>
        <dbReference type="Proteomes" id="UP000018209"/>
    </source>
</evidence>
<proteinExistence type="predicted"/>
<evidence type="ECO:0000313" key="1">
    <source>
        <dbReference type="EMBL" id="GAD27324.1"/>
    </source>
</evidence>
<dbReference type="EMBL" id="BASM01000028">
    <property type="protein sequence ID" value="GAD27324.1"/>
    <property type="molecule type" value="Genomic_DNA"/>
</dbReference>
<comment type="caution">
    <text evidence="1">The sequence shown here is derived from an EMBL/GenBank/DDBJ whole genome shotgun (WGS) entry which is preliminary data.</text>
</comment>
<reference evidence="1 2" key="1">
    <citation type="submission" date="2013-08" db="EMBL/GenBank/DDBJ databases">
        <title>Gluconobacter thailandicus NBRC 3257 whole genome sequence.</title>
        <authorList>
            <person name="Matsutani M."/>
            <person name="Yakushi T."/>
            <person name="Matsushita K."/>
        </authorList>
    </citation>
    <scope>NUCLEOTIDE SEQUENCE [LARGE SCALE GENOMIC DNA]</scope>
    <source>
        <strain evidence="1 2">NBRC 3257</strain>
    </source>
</reference>
<dbReference type="Proteomes" id="UP000018209">
    <property type="component" value="Unassembled WGS sequence"/>
</dbReference>
<sequence length="47" mass="5486">MDGQLEILSQTVTFWGFSGEVKEVSGAFERRQKQPSSYRPLFLMYKI</sequence>
<organism evidence="1 2">
    <name type="scientific">Gluconobacter thailandicus NBRC 3257</name>
    <dbReference type="NCBI Taxonomy" id="1381097"/>
    <lineage>
        <taxon>Bacteria</taxon>
        <taxon>Pseudomonadati</taxon>
        <taxon>Pseudomonadota</taxon>
        <taxon>Alphaproteobacteria</taxon>
        <taxon>Acetobacterales</taxon>
        <taxon>Acetobacteraceae</taxon>
        <taxon>Gluconobacter</taxon>
    </lineage>
</organism>
<keyword evidence="2" id="KW-1185">Reference proteome</keyword>